<evidence type="ECO:0000313" key="12">
    <source>
        <dbReference type="EMBL" id="EDV24167.1"/>
    </source>
</evidence>
<dbReference type="HOGENOM" id="CLU_954180_0_0_1"/>
<dbReference type="InParanoid" id="B3RZ99"/>
<dbReference type="PANTHER" id="PTHR24230">
    <property type="entry name" value="G-PROTEIN COUPLED RECEPTOR"/>
    <property type="match status" value="1"/>
</dbReference>
<dbReference type="GO" id="GO:0007218">
    <property type="term" value="P:neuropeptide signaling pathway"/>
    <property type="evidence" value="ECO:0000318"/>
    <property type="project" value="GO_Central"/>
</dbReference>
<dbReference type="STRING" id="10228.B3RZ99"/>
<dbReference type="Pfam" id="PF00001">
    <property type="entry name" value="7tm_1"/>
    <property type="match status" value="2"/>
</dbReference>
<feature type="domain" description="G-protein coupled receptors family 1 profile" evidence="11">
    <location>
        <begin position="194"/>
        <end position="249"/>
    </location>
</feature>
<dbReference type="InterPro" id="IPR000276">
    <property type="entry name" value="GPCR_Rhodpsn"/>
</dbReference>
<feature type="transmembrane region" description="Helical" evidence="10">
    <location>
        <begin position="89"/>
        <end position="111"/>
    </location>
</feature>
<comment type="subcellular location">
    <subcellularLocation>
        <location evidence="1">Cell membrane</location>
        <topology evidence="1">Multi-pass membrane protein</topology>
    </subcellularLocation>
</comment>
<dbReference type="GO" id="GO:0008528">
    <property type="term" value="F:G protein-coupled peptide receptor activity"/>
    <property type="evidence" value="ECO:0000318"/>
    <property type="project" value="GO_Central"/>
</dbReference>
<reference evidence="12 13" key="1">
    <citation type="journal article" date="2008" name="Nature">
        <title>The Trichoplax genome and the nature of placozoans.</title>
        <authorList>
            <person name="Srivastava M."/>
            <person name="Begovic E."/>
            <person name="Chapman J."/>
            <person name="Putnam N.H."/>
            <person name="Hellsten U."/>
            <person name="Kawashima T."/>
            <person name="Kuo A."/>
            <person name="Mitros T."/>
            <person name="Salamov A."/>
            <person name="Carpenter M.L."/>
            <person name="Signorovitch A.Y."/>
            <person name="Moreno M.A."/>
            <person name="Kamm K."/>
            <person name="Grimwood J."/>
            <person name="Schmutz J."/>
            <person name="Shapiro H."/>
            <person name="Grigoriev I.V."/>
            <person name="Buss L.W."/>
            <person name="Schierwater B."/>
            <person name="Dellaporta S.L."/>
            <person name="Rokhsar D.S."/>
        </authorList>
    </citation>
    <scope>NUCLEOTIDE SEQUENCE [LARGE SCALE GENOMIC DNA]</scope>
    <source>
        <strain evidence="12 13">Grell-BS-1999</strain>
    </source>
</reference>
<dbReference type="SUPFAM" id="SSF81321">
    <property type="entry name" value="Family A G protein-coupled receptor-like"/>
    <property type="match status" value="1"/>
</dbReference>
<gene>
    <name evidence="12" type="ORF">TRIADDRAFT_57377</name>
</gene>
<feature type="transmembrane region" description="Helical" evidence="10">
    <location>
        <begin position="20"/>
        <end position="41"/>
    </location>
</feature>
<dbReference type="KEGG" id="tad:TRIADDRAFT_57377"/>
<evidence type="ECO:0000256" key="6">
    <source>
        <dbReference type="ARBA" id="ARBA00023136"/>
    </source>
</evidence>
<evidence type="ECO:0000256" key="2">
    <source>
        <dbReference type="ARBA" id="ARBA00022475"/>
    </source>
</evidence>
<feature type="domain" description="G-protein coupled receptors family 1 profile" evidence="11">
    <location>
        <begin position="33"/>
        <end position="123"/>
    </location>
</feature>
<dbReference type="CDD" id="cd00637">
    <property type="entry name" value="7tm_classA_rhodopsin-like"/>
    <property type="match status" value="1"/>
</dbReference>
<dbReference type="EMBL" id="DS985246">
    <property type="protein sequence ID" value="EDV24167.1"/>
    <property type="molecule type" value="Genomic_DNA"/>
</dbReference>
<evidence type="ECO:0000259" key="11">
    <source>
        <dbReference type="PROSITE" id="PS50262"/>
    </source>
</evidence>
<name>B3RZ99_TRIAD</name>
<dbReference type="PROSITE" id="PS50262">
    <property type="entry name" value="G_PROTEIN_RECEP_F1_2"/>
    <property type="match status" value="2"/>
</dbReference>
<dbReference type="Gene3D" id="1.20.1070.10">
    <property type="entry name" value="Rhodopsin 7-helix transmembrane proteins"/>
    <property type="match status" value="2"/>
</dbReference>
<evidence type="ECO:0000256" key="9">
    <source>
        <dbReference type="SAM" id="MobiDB-lite"/>
    </source>
</evidence>
<dbReference type="InterPro" id="IPR017452">
    <property type="entry name" value="GPCR_Rhodpsn_7TM"/>
</dbReference>
<keyword evidence="6 10" id="KW-0472">Membrane</keyword>
<dbReference type="AlphaFoldDB" id="B3RZ99"/>
<evidence type="ECO:0000256" key="1">
    <source>
        <dbReference type="ARBA" id="ARBA00004651"/>
    </source>
</evidence>
<dbReference type="RefSeq" id="XP_002113693.1">
    <property type="nucleotide sequence ID" value="XM_002113657.1"/>
</dbReference>
<keyword evidence="4 10" id="KW-1133">Transmembrane helix</keyword>
<keyword evidence="7" id="KW-0675">Receptor</keyword>
<dbReference type="Proteomes" id="UP000009022">
    <property type="component" value="Unassembled WGS sequence"/>
</dbReference>
<keyword evidence="5" id="KW-0297">G-protein coupled receptor</keyword>
<evidence type="ECO:0000256" key="3">
    <source>
        <dbReference type="ARBA" id="ARBA00022692"/>
    </source>
</evidence>
<keyword evidence="8" id="KW-0807">Transducer</keyword>
<dbReference type="PRINTS" id="PR00237">
    <property type="entry name" value="GPCRRHODOPSN"/>
</dbReference>
<evidence type="ECO:0000256" key="4">
    <source>
        <dbReference type="ARBA" id="ARBA00022989"/>
    </source>
</evidence>
<accession>B3RZ99</accession>
<evidence type="ECO:0000256" key="8">
    <source>
        <dbReference type="ARBA" id="ARBA00023224"/>
    </source>
</evidence>
<feature type="transmembrane region" description="Helical" evidence="10">
    <location>
        <begin position="198"/>
        <end position="220"/>
    </location>
</feature>
<evidence type="ECO:0000256" key="5">
    <source>
        <dbReference type="ARBA" id="ARBA00023040"/>
    </source>
</evidence>
<protein>
    <recommendedName>
        <fullName evidence="11">G-protein coupled receptors family 1 profile domain-containing protein</fullName>
    </recommendedName>
</protein>
<feature type="transmembrane region" description="Helical" evidence="10">
    <location>
        <begin position="226"/>
        <end position="251"/>
    </location>
</feature>
<feature type="compositionally biased region" description="Low complexity" evidence="9">
    <location>
        <begin position="131"/>
        <end position="145"/>
    </location>
</feature>
<sequence>MMNSSDSSSTTFHSLLWIRFSTFILIGTLVFVGNTIILAGLRQFHRTIKVDILIASLSIADIVTVTLLLPIAIYSMLASQDDVPSWLCQFSGIIMTTVLLVSSFTITFMSVDRILATGSPLRYLVTQSSQPSSSISHHSQPDSASMTSNHQPPFHRNSVCISDRRTNSLSIGSTLEGTINLMTIGTRRRILTARLSKMIGVIVLIAYISWIPLLVITILGQFKIMIMQWLIEVCCAITMIHAVVNPFIYCFMCPRYKRAFIYVIKKLASHFGYPKPPSLHTQVIWRSQMRED</sequence>
<dbReference type="CTD" id="6754544"/>
<dbReference type="GO" id="GO:0005886">
    <property type="term" value="C:plasma membrane"/>
    <property type="evidence" value="ECO:0000318"/>
    <property type="project" value="GO_Central"/>
</dbReference>
<dbReference type="GeneID" id="6754544"/>
<evidence type="ECO:0000313" key="13">
    <source>
        <dbReference type="Proteomes" id="UP000009022"/>
    </source>
</evidence>
<keyword evidence="13" id="KW-1185">Reference proteome</keyword>
<evidence type="ECO:0000256" key="10">
    <source>
        <dbReference type="SAM" id="Phobius"/>
    </source>
</evidence>
<dbReference type="PhylomeDB" id="B3RZ99"/>
<feature type="region of interest" description="Disordered" evidence="9">
    <location>
        <begin position="131"/>
        <end position="152"/>
    </location>
</feature>
<keyword evidence="3 10" id="KW-0812">Transmembrane</keyword>
<evidence type="ECO:0000256" key="7">
    <source>
        <dbReference type="ARBA" id="ARBA00023170"/>
    </source>
</evidence>
<organism evidence="12 13">
    <name type="scientific">Trichoplax adhaerens</name>
    <name type="common">Trichoplax reptans</name>
    <dbReference type="NCBI Taxonomy" id="10228"/>
    <lineage>
        <taxon>Eukaryota</taxon>
        <taxon>Metazoa</taxon>
        <taxon>Placozoa</taxon>
        <taxon>Uniplacotomia</taxon>
        <taxon>Trichoplacea</taxon>
        <taxon>Trichoplacidae</taxon>
        <taxon>Trichoplax</taxon>
    </lineage>
</organism>
<dbReference type="PANTHER" id="PTHR24230:SF75">
    <property type="entry name" value="RELAXIN FAMILY PEPTIDE RECEPTOR 3"/>
    <property type="match status" value="1"/>
</dbReference>
<proteinExistence type="predicted"/>
<keyword evidence="2" id="KW-1003">Cell membrane</keyword>
<feature type="transmembrane region" description="Helical" evidence="10">
    <location>
        <begin position="53"/>
        <end position="77"/>
    </location>
</feature>